<keyword evidence="5 7" id="KW-1133">Transmembrane helix</keyword>
<keyword evidence="2" id="KW-0813">Transport</keyword>
<name>A0A150LEF6_9BACI</name>
<evidence type="ECO:0000313" key="8">
    <source>
        <dbReference type="EMBL" id="KYD10346.1"/>
    </source>
</evidence>
<evidence type="ECO:0000313" key="9">
    <source>
        <dbReference type="Proteomes" id="UP000075683"/>
    </source>
</evidence>
<evidence type="ECO:0000256" key="7">
    <source>
        <dbReference type="SAM" id="Phobius"/>
    </source>
</evidence>
<feature type="transmembrane region" description="Helical" evidence="7">
    <location>
        <begin position="269"/>
        <end position="295"/>
    </location>
</feature>
<dbReference type="PANTHER" id="PTHR23513:SF11">
    <property type="entry name" value="STAPHYLOFERRIN A TRANSPORTER"/>
    <property type="match status" value="1"/>
</dbReference>
<feature type="transmembrane region" description="Helical" evidence="7">
    <location>
        <begin position="576"/>
        <end position="601"/>
    </location>
</feature>
<reference evidence="8 9" key="1">
    <citation type="submission" date="2016-01" db="EMBL/GenBank/DDBJ databases">
        <title>Draft Genome Sequences of Seven Thermophilic Sporeformers Isolated from Foods.</title>
        <authorList>
            <person name="Berendsen E.M."/>
            <person name="Wells-Bennik M.H."/>
            <person name="Krawcyk A.O."/>
            <person name="De Jong A."/>
            <person name="Holsappel S."/>
            <person name="Eijlander R.T."/>
            <person name="Kuipers O.P."/>
        </authorList>
    </citation>
    <scope>NUCLEOTIDE SEQUENCE [LARGE SCALE GENOMIC DNA]</scope>
    <source>
        <strain evidence="8 9">B4135</strain>
    </source>
</reference>
<evidence type="ECO:0000256" key="3">
    <source>
        <dbReference type="ARBA" id="ARBA00022475"/>
    </source>
</evidence>
<keyword evidence="6 7" id="KW-0472">Membrane</keyword>
<comment type="subcellular location">
    <subcellularLocation>
        <location evidence="1">Cell membrane</location>
        <topology evidence="1">Multi-pass membrane protein</topology>
    </subcellularLocation>
</comment>
<dbReference type="Proteomes" id="UP000075683">
    <property type="component" value="Unassembled WGS sequence"/>
</dbReference>
<dbReference type="SUPFAM" id="SSF103473">
    <property type="entry name" value="MFS general substrate transporter"/>
    <property type="match status" value="1"/>
</dbReference>
<dbReference type="EMBL" id="LQYT01000119">
    <property type="protein sequence ID" value="KYD10346.1"/>
    <property type="molecule type" value="Genomic_DNA"/>
</dbReference>
<dbReference type="Pfam" id="PF05977">
    <property type="entry name" value="MFS_3"/>
    <property type="match status" value="1"/>
</dbReference>
<evidence type="ECO:0000256" key="6">
    <source>
        <dbReference type="ARBA" id="ARBA00023136"/>
    </source>
</evidence>
<dbReference type="InterPro" id="IPR036259">
    <property type="entry name" value="MFS_trans_sf"/>
</dbReference>
<dbReference type="CDD" id="cd06173">
    <property type="entry name" value="MFS_MefA_like"/>
    <property type="match status" value="1"/>
</dbReference>
<evidence type="ECO:0008006" key="10">
    <source>
        <dbReference type="Google" id="ProtNLM"/>
    </source>
</evidence>
<evidence type="ECO:0000256" key="2">
    <source>
        <dbReference type="ARBA" id="ARBA00022448"/>
    </source>
</evidence>
<dbReference type="Gene3D" id="1.20.1250.20">
    <property type="entry name" value="MFS general substrate transporter like domains"/>
    <property type="match status" value="1"/>
</dbReference>
<dbReference type="PANTHER" id="PTHR23513">
    <property type="entry name" value="INTEGRAL MEMBRANE EFFLUX PROTEIN-RELATED"/>
    <property type="match status" value="1"/>
</dbReference>
<feature type="transmembrane region" description="Helical" evidence="7">
    <location>
        <begin position="361"/>
        <end position="386"/>
    </location>
</feature>
<comment type="caution">
    <text evidence="8">The sequence shown here is derived from an EMBL/GenBank/DDBJ whole genome shotgun (WGS) entry which is preliminary data.</text>
</comment>
<feature type="transmembrane region" description="Helical" evidence="7">
    <location>
        <begin position="333"/>
        <end position="355"/>
    </location>
</feature>
<evidence type="ECO:0000256" key="1">
    <source>
        <dbReference type="ARBA" id="ARBA00004651"/>
    </source>
</evidence>
<evidence type="ECO:0000256" key="5">
    <source>
        <dbReference type="ARBA" id="ARBA00022989"/>
    </source>
</evidence>
<feature type="transmembrane region" description="Helical" evidence="7">
    <location>
        <begin position="398"/>
        <end position="416"/>
    </location>
</feature>
<gene>
    <name evidence="8" type="ORF">B4135_3521</name>
</gene>
<dbReference type="AlphaFoldDB" id="A0A150LEF6"/>
<proteinExistence type="predicted"/>
<feature type="transmembrane region" description="Helical" evidence="7">
    <location>
        <begin position="613"/>
        <end position="635"/>
    </location>
</feature>
<evidence type="ECO:0000256" key="4">
    <source>
        <dbReference type="ARBA" id="ARBA00022692"/>
    </source>
</evidence>
<feature type="transmembrane region" description="Helical" evidence="7">
    <location>
        <begin position="552"/>
        <end position="570"/>
    </location>
</feature>
<organism evidence="8 9">
    <name type="scientific">Caldibacillus debilis</name>
    <dbReference type="NCBI Taxonomy" id="301148"/>
    <lineage>
        <taxon>Bacteria</taxon>
        <taxon>Bacillati</taxon>
        <taxon>Bacillota</taxon>
        <taxon>Bacilli</taxon>
        <taxon>Bacillales</taxon>
        <taxon>Bacillaceae</taxon>
        <taxon>Caldibacillus</taxon>
    </lineage>
</organism>
<dbReference type="STRING" id="301148.B4135_3521"/>
<accession>A0A150LEF6</accession>
<protein>
    <recommendedName>
        <fullName evidence="10">Major facilitator superfamily (MFS) profile domain-containing protein</fullName>
    </recommendedName>
</protein>
<feature type="transmembrane region" description="Helical" evidence="7">
    <location>
        <begin position="641"/>
        <end position="660"/>
    </location>
</feature>
<feature type="transmembrane region" description="Helical" evidence="7">
    <location>
        <begin position="481"/>
        <end position="505"/>
    </location>
</feature>
<dbReference type="InterPro" id="IPR010290">
    <property type="entry name" value="TM_effector"/>
</dbReference>
<keyword evidence="4 7" id="KW-0812">Transmembrane</keyword>
<feature type="transmembrane region" description="Helical" evidence="7">
    <location>
        <begin position="301"/>
        <end position="326"/>
    </location>
</feature>
<feature type="transmembrane region" description="Helical" evidence="7">
    <location>
        <begin position="422"/>
        <end position="442"/>
    </location>
</feature>
<sequence length="687" mass="77214">MGKGCIRKTGYDPYHLFSEKTVWKRLVRNAEGSKDSPVCRRMRFVRKLFPGTVGGGIFRRFFPFHGIGPQGCRRMSIFPDFFRETERRDFRKKTGKGRAFIEGLIKVREILIKACETETEPGYGRDPLSGADRPDSRRRFSRPVWRHRRRMDRVPFRSVFPACFSRRPGRKRRSRFIFGGLPCFRPAVPDNPFQVSFPSGFPRSFRPGRHMTRNRREKHFPKKFVFSARNPSGGHTRAQVSLSLDSECERFGGMGMNEGYQLRKAAYHLWTFTVSKLISLTGNSIYTFGISLYVLNLTGSAANFALNMICGTVPRALLSPFAGYIVDRYSKKMIVIVSQLLAALSVSGLLLFSLYQGLSLWGIYLTTAALSVFTTFNGLAFTSSILNLVDEGRVQRATALNQAVVSLSSVGGPVIAGMLYGAVSMNVFLLIHAISYTVAVLLESTMDFRLFSKGQGEEKHSEGMWKGVVSGLRYLKNHASAWLVVWTALVVNFFTPAILVGFPFILIRQLKMTPEQYGIIEGTFSVGMLLGSLYFTVRKEFQYPLLVARRGLISYSAIISLCTAPLFVSMDGFALMAYYLLLAILYGIAITTINTPVLVMLQKSVDEAYRGRIFGVVETMAQALIPFSMMIYGLLMDYVGSVWTIIPSSLCLLAVTLFMLGPAKMRKIYPGLSGERDFDLRENKKVL</sequence>
<dbReference type="GO" id="GO:0005886">
    <property type="term" value="C:plasma membrane"/>
    <property type="evidence" value="ECO:0007669"/>
    <property type="project" value="UniProtKB-SubCell"/>
</dbReference>
<keyword evidence="3" id="KW-1003">Cell membrane</keyword>
<feature type="transmembrane region" description="Helical" evidence="7">
    <location>
        <begin position="517"/>
        <end position="537"/>
    </location>
</feature>